<reference evidence="1" key="2">
    <citation type="submission" date="2023-05" db="EMBL/GenBank/DDBJ databases">
        <authorList>
            <person name="Fouks B."/>
        </authorList>
    </citation>
    <scope>NUCLEOTIDE SEQUENCE</scope>
    <source>
        <strain evidence="1">Stay&amp;Tobe</strain>
        <tissue evidence="1">Testes</tissue>
    </source>
</reference>
<gene>
    <name evidence="1" type="ORF">L9F63_012900</name>
</gene>
<dbReference type="AlphaFoldDB" id="A0AAD8ABF9"/>
<proteinExistence type="predicted"/>
<dbReference type="EMBL" id="JASPKZ010002304">
    <property type="protein sequence ID" value="KAJ9595927.1"/>
    <property type="molecule type" value="Genomic_DNA"/>
</dbReference>
<accession>A0AAD8ABF9</accession>
<comment type="caution">
    <text evidence="1">The sequence shown here is derived from an EMBL/GenBank/DDBJ whole genome shotgun (WGS) entry which is preliminary data.</text>
</comment>
<evidence type="ECO:0000313" key="2">
    <source>
        <dbReference type="Proteomes" id="UP001233999"/>
    </source>
</evidence>
<name>A0AAD8ABF9_DIPPU</name>
<dbReference type="Proteomes" id="UP001233999">
    <property type="component" value="Unassembled WGS sequence"/>
</dbReference>
<sequence>MSLPEPGTSIKPKVNKEIVIDLVRKLYGFTTLVVEELYGFDDINYFVKQTKPNQTLRYFLVLSNQLLHIIQTLRYFLVLSNQLLHIIVVFDSTQTKRCDIFFKPNQTLRYFLVLSNQLLHIIVVFDSTQSTSAHHPNQTLRYFLVLSNQLLHIIQTKPVHEYFQFNIILVLNNQGYFGLFCSVYFAYIFQLTFNTSNVHLNLYMINFAEHFEVTVGHFEARKLLRNDVSLMFFKRFSNKNYEINFEFPQNVSSSPLLLITFGDETPKTLLRADTFHVARVNEAMQKFHHCYYDHRISIWSLEHLL</sequence>
<reference evidence="1" key="1">
    <citation type="journal article" date="2023" name="IScience">
        <title>Live-bearing cockroach genome reveals convergent evolutionary mechanisms linked to viviparity in insects and beyond.</title>
        <authorList>
            <person name="Fouks B."/>
            <person name="Harrison M.C."/>
            <person name="Mikhailova A.A."/>
            <person name="Marchal E."/>
            <person name="English S."/>
            <person name="Carruthers M."/>
            <person name="Jennings E.C."/>
            <person name="Chiamaka E.L."/>
            <person name="Frigard R.A."/>
            <person name="Pippel M."/>
            <person name="Attardo G.M."/>
            <person name="Benoit J.B."/>
            <person name="Bornberg-Bauer E."/>
            <person name="Tobe S.S."/>
        </authorList>
    </citation>
    <scope>NUCLEOTIDE SEQUENCE</scope>
    <source>
        <strain evidence="1">Stay&amp;Tobe</strain>
    </source>
</reference>
<evidence type="ECO:0000313" key="1">
    <source>
        <dbReference type="EMBL" id="KAJ9595927.1"/>
    </source>
</evidence>
<keyword evidence="2" id="KW-1185">Reference proteome</keyword>
<protein>
    <submittedName>
        <fullName evidence="1">Uncharacterized protein</fullName>
    </submittedName>
</protein>
<organism evidence="1 2">
    <name type="scientific">Diploptera punctata</name>
    <name type="common">Pacific beetle cockroach</name>
    <dbReference type="NCBI Taxonomy" id="6984"/>
    <lineage>
        <taxon>Eukaryota</taxon>
        <taxon>Metazoa</taxon>
        <taxon>Ecdysozoa</taxon>
        <taxon>Arthropoda</taxon>
        <taxon>Hexapoda</taxon>
        <taxon>Insecta</taxon>
        <taxon>Pterygota</taxon>
        <taxon>Neoptera</taxon>
        <taxon>Polyneoptera</taxon>
        <taxon>Dictyoptera</taxon>
        <taxon>Blattodea</taxon>
        <taxon>Blaberoidea</taxon>
        <taxon>Blaberidae</taxon>
        <taxon>Diplopterinae</taxon>
        <taxon>Diploptera</taxon>
    </lineage>
</organism>